<dbReference type="SUPFAM" id="SSF109604">
    <property type="entry name" value="HD-domain/PDEase-like"/>
    <property type="match status" value="1"/>
</dbReference>
<dbReference type="PANTHER" id="PTHR43155:SF2">
    <property type="entry name" value="CYCLIC DI-GMP PHOSPHODIESTERASE PA4108"/>
    <property type="match status" value="1"/>
</dbReference>
<dbReference type="Proteomes" id="UP000282028">
    <property type="component" value="Unassembled WGS sequence"/>
</dbReference>
<dbReference type="InterPro" id="IPR003607">
    <property type="entry name" value="HD/PDEase_dom"/>
</dbReference>
<sequence length="362" mass="41006">MRKVHITSVKPGEVVAKSIFLENGNVLLGQGVELTDRYIQRLVHLGIDTLFIQDKHTEDIIPEDVIRDETRKEAVDTVFKTMTTLVDQPQVKRRTSMTDFGHTFQNVFREIMNDLSGRRDVLVNLTNLHVLDGYLFHHSVNVAVLAGVVGLAKGYNQQQMMDLGVGALLFDIGMTQVPKELWSRQTTLSDEERQRVRYHTEEGFNILRSQHNIALVSAHCALQHHERFDGSGYPRELAGEQIHEYARIVAIADVYDALVSTRPFRKSFSPSDATEFLFAAGNSYFDLELLKIFLQHVAIYPVASTVQLNTGQIGVVSQVNPLAVNRPTIRILQEMDGSPVTTPYEIDLYEKEWMSLTIVRTL</sequence>
<reference evidence="2 3" key="1">
    <citation type="submission" date="2018-10" db="EMBL/GenBank/DDBJ databases">
        <title>Phylogenomics of Brevibacillus.</title>
        <authorList>
            <person name="Dunlap C."/>
        </authorList>
    </citation>
    <scope>NUCLEOTIDE SEQUENCE [LARGE SCALE GENOMIC DNA]</scope>
    <source>
        <strain evidence="2 3">JCM 12215</strain>
    </source>
</reference>
<evidence type="ECO:0000313" key="2">
    <source>
        <dbReference type="EMBL" id="RNB68351.1"/>
    </source>
</evidence>
<dbReference type="CDD" id="cd00077">
    <property type="entry name" value="HDc"/>
    <property type="match status" value="1"/>
</dbReference>
<dbReference type="Pfam" id="PF13487">
    <property type="entry name" value="HD_5"/>
    <property type="match status" value="1"/>
</dbReference>
<protein>
    <submittedName>
        <fullName evidence="2">HD-GYP domain-containing protein</fullName>
    </submittedName>
</protein>
<dbReference type="PANTHER" id="PTHR43155">
    <property type="entry name" value="CYCLIC DI-GMP PHOSPHODIESTERASE PA4108-RELATED"/>
    <property type="match status" value="1"/>
</dbReference>
<gene>
    <name evidence="2" type="ORF">EDM52_20760</name>
</gene>
<dbReference type="RefSeq" id="WP_122910859.1">
    <property type="nucleotide sequence ID" value="NZ_CBCSBE010000019.1"/>
</dbReference>
<dbReference type="InterPro" id="IPR037522">
    <property type="entry name" value="HD_GYP_dom"/>
</dbReference>
<keyword evidence="3" id="KW-1185">Reference proteome</keyword>
<dbReference type="Gene3D" id="1.10.3210.10">
    <property type="entry name" value="Hypothetical protein af1432"/>
    <property type="match status" value="1"/>
</dbReference>
<evidence type="ECO:0000259" key="1">
    <source>
        <dbReference type="PROSITE" id="PS51832"/>
    </source>
</evidence>
<dbReference type="AlphaFoldDB" id="A0A3M8BY66"/>
<proteinExistence type="predicted"/>
<feature type="domain" description="HD-GYP" evidence="1">
    <location>
        <begin position="104"/>
        <end position="309"/>
    </location>
</feature>
<organism evidence="2 3">
    <name type="scientific">Brevibacillus invocatus</name>
    <dbReference type="NCBI Taxonomy" id="173959"/>
    <lineage>
        <taxon>Bacteria</taxon>
        <taxon>Bacillati</taxon>
        <taxon>Bacillota</taxon>
        <taxon>Bacilli</taxon>
        <taxon>Bacillales</taxon>
        <taxon>Paenibacillaceae</taxon>
        <taxon>Brevibacillus</taxon>
    </lineage>
</organism>
<dbReference type="OrthoDB" id="9759601at2"/>
<dbReference type="PROSITE" id="PS51832">
    <property type="entry name" value="HD_GYP"/>
    <property type="match status" value="1"/>
</dbReference>
<name>A0A3M8BY66_9BACL</name>
<comment type="caution">
    <text evidence="2">The sequence shown here is derived from an EMBL/GenBank/DDBJ whole genome shotgun (WGS) entry which is preliminary data.</text>
</comment>
<dbReference type="SMART" id="SM00471">
    <property type="entry name" value="HDc"/>
    <property type="match status" value="1"/>
</dbReference>
<accession>A0A3M8BY66</accession>
<dbReference type="EMBL" id="RHHR01000045">
    <property type="protein sequence ID" value="RNB68351.1"/>
    <property type="molecule type" value="Genomic_DNA"/>
</dbReference>
<evidence type="ECO:0000313" key="3">
    <source>
        <dbReference type="Proteomes" id="UP000282028"/>
    </source>
</evidence>